<evidence type="ECO:0000313" key="3">
    <source>
        <dbReference type="Proteomes" id="UP001634393"/>
    </source>
</evidence>
<name>A0ABD3UA93_9LAMI</name>
<dbReference type="PANTHER" id="PTHR35750:SF1">
    <property type="entry name" value="PHOSPHOLIPID HYDROPEROXIDE GLUTATHIONE PEROXIDASE"/>
    <property type="match status" value="1"/>
</dbReference>
<protein>
    <submittedName>
        <fullName evidence="2">Uncharacterized protein</fullName>
    </submittedName>
</protein>
<evidence type="ECO:0000256" key="1">
    <source>
        <dbReference type="SAM" id="MobiDB-lite"/>
    </source>
</evidence>
<gene>
    <name evidence="2" type="ORF">ACJIZ3_002801</name>
</gene>
<dbReference type="AlphaFoldDB" id="A0ABD3UA93"/>
<evidence type="ECO:0000313" key="2">
    <source>
        <dbReference type="EMBL" id="KAL3845398.1"/>
    </source>
</evidence>
<dbReference type="EMBL" id="JBJXBP010000002">
    <property type="protein sequence ID" value="KAL3845398.1"/>
    <property type="molecule type" value="Genomic_DNA"/>
</dbReference>
<dbReference type="Proteomes" id="UP001634393">
    <property type="component" value="Unassembled WGS sequence"/>
</dbReference>
<reference evidence="2 3" key="1">
    <citation type="submission" date="2024-12" db="EMBL/GenBank/DDBJ databases">
        <title>The unique morphological basis and parallel evolutionary history of personate flowers in Penstemon.</title>
        <authorList>
            <person name="Depatie T.H."/>
            <person name="Wessinger C.A."/>
        </authorList>
    </citation>
    <scope>NUCLEOTIDE SEQUENCE [LARGE SCALE GENOMIC DNA]</scope>
    <source>
        <strain evidence="2">WTNN_2</strain>
        <tissue evidence="2">Leaf</tissue>
    </source>
</reference>
<proteinExistence type="predicted"/>
<feature type="region of interest" description="Disordered" evidence="1">
    <location>
        <begin position="14"/>
        <end position="77"/>
    </location>
</feature>
<sequence>MGLFKRLAGLLGFSRDDDHHHHHEQEDYPADGSIPSPSTSSGAAPAQHLPRKGFSVQVPVERTPPPPPPPLLLPCADGDGGVQGLKWYAKRLRIDEDGDIADEFLEEVVSNTSINSEEHNRSFPRFEVKYSSRPAKVKNQALFPNGRIQHQVECQPGRLEWL</sequence>
<feature type="compositionally biased region" description="Pro residues" evidence="1">
    <location>
        <begin position="62"/>
        <end position="72"/>
    </location>
</feature>
<keyword evidence="3" id="KW-1185">Reference proteome</keyword>
<feature type="compositionally biased region" description="Low complexity" evidence="1">
    <location>
        <begin position="33"/>
        <end position="46"/>
    </location>
</feature>
<feature type="compositionally biased region" description="Basic and acidic residues" evidence="1">
    <location>
        <begin position="14"/>
        <end position="26"/>
    </location>
</feature>
<comment type="caution">
    <text evidence="2">The sequence shown here is derived from an EMBL/GenBank/DDBJ whole genome shotgun (WGS) entry which is preliminary data.</text>
</comment>
<accession>A0ABD3UA93</accession>
<organism evidence="2 3">
    <name type="scientific">Penstemon smallii</name>
    <dbReference type="NCBI Taxonomy" id="265156"/>
    <lineage>
        <taxon>Eukaryota</taxon>
        <taxon>Viridiplantae</taxon>
        <taxon>Streptophyta</taxon>
        <taxon>Embryophyta</taxon>
        <taxon>Tracheophyta</taxon>
        <taxon>Spermatophyta</taxon>
        <taxon>Magnoliopsida</taxon>
        <taxon>eudicotyledons</taxon>
        <taxon>Gunneridae</taxon>
        <taxon>Pentapetalae</taxon>
        <taxon>asterids</taxon>
        <taxon>lamiids</taxon>
        <taxon>Lamiales</taxon>
        <taxon>Plantaginaceae</taxon>
        <taxon>Cheloneae</taxon>
        <taxon>Penstemon</taxon>
    </lineage>
</organism>
<dbReference type="PANTHER" id="PTHR35750">
    <property type="entry name" value="PHOSPHOLIPID HYDROPEROXIDE GLUTATHIONE PEROXIDASE"/>
    <property type="match status" value="1"/>
</dbReference>